<evidence type="ECO:0000313" key="2">
    <source>
        <dbReference type="EMBL" id="KXG87462.1"/>
    </source>
</evidence>
<evidence type="ECO:0000313" key="3">
    <source>
        <dbReference type="Proteomes" id="UP000070498"/>
    </source>
</evidence>
<accession>A0A135P7R3</accession>
<comment type="caution">
    <text evidence="2">The sequence shown here is derived from an EMBL/GenBank/DDBJ whole genome shotgun (WGS) entry which is preliminary data.</text>
</comment>
<dbReference type="RefSeq" id="WP_067653000.1">
    <property type="nucleotide sequence ID" value="NZ_KQ961035.1"/>
</dbReference>
<proteinExistence type="predicted"/>
<organism evidence="2 3">
    <name type="scientific">Agrobacterium bohemicum</name>
    <dbReference type="NCBI Taxonomy" id="2052828"/>
    <lineage>
        <taxon>Bacteria</taxon>
        <taxon>Pseudomonadati</taxon>
        <taxon>Pseudomonadota</taxon>
        <taxon>Alphaproteobacteria</taxon>
        <taxon>Hyphomicrobiales</taxon>
        <taxon>Rhizobiaceae</taxon>
        <taxon>Rhizobium/Agrobacterium group</taxon>
        <taxon>Agrobacterium</taxon>
    </lineage>
</organism>
<sequence length="74" mass="8210">MTDNWKNELRLKLEDLLDRLIVDGVSRDDACNAVIEAISRLKSAHETDPDPAEDVAVEEPANDWPAAGQARPLE</sequence>
<feature type="region of interest" description="Disordered" evidence="1">
    <location>
        <begin position="42"/>
        <end position="74"/>
    </location>
</feature>
<gene>
    <name evidence="2" type="ORF">ATO67_19340</name>
</gene>
<reference evidence="2 3" key="1">
    <citation type="submission" date="2015-11" db="EMBL/GenBank/DDBJ databases">
        <title>Draft genome sequence of Agrobacterium sp. R89-1.</title>
        <authorList>
            <person name="Zahradnik J."/>
            <person name="Kyslikova E."/>
            <person name="Palyzova A."/>
            <person name="Kyslik P."/>
        </authorList>
    </citation>
    <scope>NUCLEOTIDE SEQUENCE [LARGE SCALE GENOMIC DNA]</scope>
    <source>
        <strain evidence="2 3">R89-1</strain>
    </source>
</reference>
<dbReference type="AlphaFoldDB" id="A0A135P7R3"/>
<dbReference type="EMBL" id="LNUW01000005">
    <property type="protein sequence ID" value="KXG87462.1"/>
    <property type="molecule type" value="Genomic_DNA"/>
</dbReference>
<evidence type="ECO:0000256" key="1">
    <source>
        <dbReference type="SAM" id="MobiDB-lite"/>
    </source>
</evidence>
<name>A0A135P7R3_9HYPH</name>
<keyword evidence="3" id="KW-1185">Reference proteome</keyword>
<feature type="compositionally biased region" description="Acidic residues" evidence="1">
    <location>
        <begin position="49"/>
        <end position="61"/>
    </location>
</feature>
<dbReference type="Proteomes" id="UP000070498">
    <property type="component" value="Unassembled WGS sequence"/>
</dbReference>
<dbReference type="OrthoDB" id="8302037at2"/>
<protein>
    <submittedName>
        <fullName evidence="2">Uncharacterized protein</fullName>
    </submittedName>
</protein>